<dbReference type="GO" id="GO:0005886">
    <property type="term" value="C:plasma membrane"/>
    <property type="evidence" value="ECO:0007669"/>
    <property type="project" value="TreeGrafter"/>
</dbReference>
<feature type="transmembrane region" description="Helical" evidence="1">
    <location>
        <begin position="370"/>
        <end position="393"/>
    </location>
</feature>
<dbReference type="AlphaFoldDB" id="A0A564Z1A7"/>
<dbReference type="PANTHER" id="PTHR13800:SF12">
    <property type="entry name" value="TRANSIENT RECEPTOR POTENTIAL CATION CHANNEL SUBFAMILY M MEMBER-LIKE 2"/>
    <property type="match status" value="1"/>
</dbReference>
<sequence>MTCNSIKCFSYKGYTYCECCDNAYNHESFSGNPALDKLIASRKDRFIKRPTNTFGQFETPCSSVMAEFVRLADDTPVEDLEKLFFRIWKLRKPGLVLTLHGSVPLTKAQQKRCYNLIFGVFHKALAWIITDGQYGSVSEVMSMGMPGYAEAYGLKRLQVIGIVPWRRLPFQANLRSSNYMGSTQVEFPQKGNKSELHTPLAPYHTRYLFVDSGPKNDIHCIQIFRTMFEVWLTKLTMQSDKCNLSHNTPVCGILITGRPEDAQGVCEALRNNIPFVVVAALTKYTSWRTFISKLDNQFTLAAFAFYSIGVTLQVFLIEPTRRTFVSEQFSRICLVFAACLPFQKLLQLLSINCYIGPKLQMIRKMVVRDLLPFLTIVLMFWSMYTIFFSAIILRPSSSTDTYGAISRLFRIMRAGFFQMFGEFNLEELLEHYEKSFHNSPARARQLINWEKLNAFIVTGAQEVDDDTGVKSRKDECSLRTAARTNHDKHWQILRRLRPTDQNINGMKKSVLEQKIESIDSALENMMTFVSIHCILTS</sequence>
<feature type="domain" description="TRPM SLOG" evidence="2">
    <location>
        <begin position="66"/>
        <end position="279"/>
    </location>
</feature>
<evidence type="ECO:0000256" key="1">
    <source>
        <dbReference type="SAM" id="Phobius"/>
    </source>
</evidence>
<dbReference type="Proteomes" id="UP000321570">
    <property type="component" value="Unassembled WGS sequence"/>
</dbReference>
<keyword evidence="1" id="KW-0472">Membrane</keyword>
<dbReference type="Pfam" id="PF18139">
    <property type="entry name" value="LSDAT_euk"/>
    <property type="match status" value="1"/>
</dbReference>
<keyword evidence="1" id="KW-1133">Transmembrane helix</keyword>
<dbReference type="GO" id="GO:0099604">
    <property type="term" value="F:ligand-gated calcium channel activity"/>
    <property type="evidence" value="ECO:0007669"/>
    <property type="project" value="TreeGrafter"/>
</dbReference>
<name>A0A564Z1A7_HYMDI</name>
<evidence type="ECO:0000313" key="4">
    <source>
        <dbReference type="Proteomes" id="UP000321570"/>
    </source>
</evidence>
<keyword evidence="4" id="KW-1185">Reference proteome</keyword>
<organism evidence="3 4">
    <name type="scientific">Hymenolepis diminuta</name>
    <name type="common">Rat tapeworm</name>
    <dbReference type="NCBI Taxonomy" id="6216"/>
    <lineage>
        <taxon>Eukaryota</taxon>
        <taxon>Metazoa</taxon>
        <taxon>Spiralia</taxon>
        <taxon>Lophotrochozoa</taxon>
        <taxon>Platyhelminthes</taxon>
        <taxon>Cestoda</taxon>
        <taxon>Eucestoda</taxon>
        <taxon>Cyclophyllidea</taxon>
        <taxon>Hymenolepididae</taxon>
        <taxon>Hymenolepis</taxon>
    </lineage>
</organism>
<accession>A0A564Z1A7</accession>
<dbReference type="InterPro" id="IPR050927">
    <property type="entry name" value="TRPM"/>
</dbReference>
<evidence type="ECO:0000313" key="3">
    <source>
        <dbReference type="EMBL" id="VUZ53252.1"/>
    </source>
</evidence>
<evidence type="ECO:0000259" key="2">
    <source>
        <dbReference type="Pfam" id="PF18139"/>
    </source>
</evidence>
<feature type="transmembrane region" description="Helical" evidence="1">
    <location>
        <begin position="298"/>
        <end position="317"/>
    </location>
</feature>
<dbReference type="PANTHER" id="PTHR13800">
    <property type="entry name" value="TRANSIENT RECEPTOR POTENTIAL CATION CHANNEL, SUBFAMILY M, MEMBER 6"/>
    <property type="match status" value="1"/>
</dbReference>
<reference evidence="3 4" key="1">
    <citation type="submission" date="2019-07" db="EMBL/GenBank/DDBJ databases">
        <authorList>
            <person name="Jastrzebski P J."/>
            <person name="Paukszto L."/>
            <person name="Jastrzebski P J."/>
        </authorList>
    </citation>
    <scope>NUCLEOTIDE SEQUENCE [LARGE SCALE GENOMIC DNA]</scope>
    <source>
        <strain evidence="3 4">WMS-il1</strain>
    </source>
</reference>
<proteinExistence type="predicted"/>
<dbReference type="EMBL" id="CABIJS010000555">
    <property type="protein sequence ID" value="VUZ53252.1"/>
    <property type="molecule type" value="Genomic_DNA"/>
</dbReference>
<gene>
    <name evidence="3" type="ORF">WMSIL1_LOCUS11615</name>
</gene>
<keyword evidence="1" id="KW-0812">Transmembrane</keyword>
<protein>
    <recommendedName>
        <fullName evidence="2">TRPM SLOG domain-containing protein</fullName>
    </recommendedName>
</protein>
<dbReference type="InterPro" id="IPR041491">
    <property type="entry name" value="TRPM_SLOG"/>
</dbReference>